<dbReference type="GO" id="GO:0006952">
    <property type="term" value="P:defense response"/>
    <property type="evidence" value="ECO:0007669"/>
    <property type="project" value="UniProtKB-KW"/>
</dbReference>
<evidence type="ECO:0000256" key="1">
    <source>
        <dbReference type="ARBA" id="ARBA00009744"/>
    </source>
</evidence>
<keyword evidence="6" id="KW-1185">Reference proteome</keyword>
<evidence type="ECO:0000313" key="5">
    <source>
        <dbReference type="EMBL" id="KDP27482.1"/>
    </source>
</evidence>
<dbReference type="GO" id="GO:0005737">
    <property type="term" value="C:cytoplasm"/>
    <property type="evidence" value="ECO:0007669"/>
    <property type="project" value="TreeGrafter"/>
</dbReference>
<accession>A0A067JUB1</accession>
<evidence type="ECO:0000313" key="6">
    <source>
        <dbReference type="Proteomes" id="UP000027138"/>
    </source>
</evidence>
<feature type="domain" description="Bet v I/Major latex protein" evidence="4">
    <location>
        <begin position="3"/>
        <end position="92"/>
    </location>
</feature>
<evidence type="ECO:0000256" key="3">
    <source>
        <dbReference type="ARBA" id="ARBA00023265"/>
    </source>
</evidence>
<dbReference type="FunFam" id="3.30.530.20:FF:000007">
    <property type="entry name" value="Major pollen allergen Bet v 1-A"/>
    <property type="match status" value="1"/>
</dbReference>
<reference evidence="5 6" key="1">
    <citation type="journal article" date="2014" name="PLoS ONE">
        <title>Global Analysis of Gene Expression Profiles in Physic Nut (Jatropha curcas L.) Seedlings Exposed to Salt Stress.</title>
        <authorList>
            <person name="Zhang L."/>
            <person name="Zhang C."/>
            <person name="Wu P."/>
            <person name="Chen Y."/>
            <person name="Li M."/>
            <person name="Jiang H."/>
            <person name="Wu G."/>
        </authorList>
    </citation>
    <scope>NUCLEOTIDE SEQUENCE [LARGE SCALE GENOMIC DNA]</scope>
    <source>
        <strain evidence="6">cv. GZQX0401</strain>
        <tissue evidence="5">Young leaves</tissue>
    </source>
</reference>
<dbReference type="SUPFAM" id="SSF55961">
    <property type="entry name" value="Bet v1-like"/>
    <property type="match status" value="1"/>
</dbReference>
<dbReference type="PANTHER" id="PTHR31213">
    <property type="entry name" value="OS08G0374000 PROTEIN-RELATED"/>
    <property type="match status" value="1"/>
</dbReference>
<comment type="similarity">
    <text evidence="1">Belongs to the BetVI family.</text>
</comment>
<gene>
    <name evidence="5" type="ORF">JCGZ_20017</name>
</gene>
<dbReference type="InterPro" id="IPR023393">
    <property type="entry name" value="START-like_dom_sf"/>
</dbReference>
<keyword evidence="2" id="KW-0611">Plant defense</keyword>
<dbReference type="GO" id="GO:0010427">
    <property type="term" value="F:abscisic acid binding"/>
    <property type="evidence" value="ECO:0007669"/>
    <property type="project" value="InterPro"/>
</dbReference>
<dbReference type="PANTHER" id="PTHR31213:SF204">
    <property type="entry name" value="BET V I_MAJOR LATEX PROTEIN DOMAIN-CONTAINING PROTEIN"/>
    <property type="match status" value="1"/>
</dbReference>
<dbReference type="CDD" id="cd07816">
    <property type="entry name" value="Bet_v1-like"/>
    <property type="match status" value="1"/>
</dbReference>
<evidence type="ECO:0000259" key="4">
    <source>
        <dbReference type="Pfam" id="PF00407"/>
    </source>
</evidence>
<dbReference type="GO" id="GO:0038023">
    <property type="term" value="F:signaling receptor activity"/>
    <property type="evidence" value="ECO:0007669"/>
    <property type="project" value="InterPro"/>
</dbReference>
<dbReference type="PRINTS" id="PR00634">
    <property type="entry name" value="BETALLERGEN"/>
</dbReference>
<dbReference type="OrthoDB" id="1879545at2759"/>
<keyword evidence="3" id="KW-0568">Pathogenesis-related protein</keyword>
<name>A0A067JUB1_JATCU</name>
<sequence length="124" mass="13952">MDVVTYEMEVAATIPPTRIFKSFVLEGNTILPKVLPQAINSVDVLEGNGGPGTIKQINFGEGSQFKHVKERTDAIDKEKLTYSYTTIECDALMGNFEKICNEIKFEVPLMGIHLQVHQQILHCW</sequence>
<dbReference type="GO" id="GO:0005634">
    <property type="term" value="C:nucleus"/>
    <property type="evidence" value="ECO:0007669"/>
    <property type="project" value="TreeGrafter"/>
</dbReference>
<dbReference type="EMBL" id="KK914831">
    <property type="protein sequence ID" value="KDP27482.1"/>
    <property type="molecule type" value="Genomic_DNA"/>
</dbReference>
<dbReference type="Gene3D" id="3.30.530.20">
    <property type="match status" value="1"/>
</dbReference>
<evidence type="ECO:0000256" key="2">
    <source>
        <dbReference type="ARBA" id="ARBA00022821"/>
    </source>
</evidence>
<dbReference type="STRING" id="180498.A0A067JUB1"/>
<dbReference type="InterPro" id="IPR050279">
    <property type="entry name" value="Plant_def-hormone_signal"/>
</dbReference>
<organism evidence="5 6">
    <name type="scientific">Jatropha curcas</name>
    <name type="common">Barbados nut</name>
    <dbReference type="NCBI Taxonomy" id="180498"/>
    <lineage>
        <taxon>Eukaryota</taxon>
        <taxon>Viridiplantae</taxon>
        <taxon>Streptophyta</taxon>
        <taxon>Embryophyta</taxon>
        <taxon>Tracheophyta</taxon>
        <taxon>Spermatophyta</taxon>
        <taxon>Magnoliopsida</taxon>
        <taxon>eudicotyledons</taxon>
        <taxon>Gunneridae</taxon>
        <taxon>Pentapetalae</taxon>
        <taxon>rosids</taxon>
        <taxon>fabids</taxon>
        <taxon>Malpighiales</taxon>
        <taxon>Euphorbiaceae</taxon>
        <taxon>Crotonoideae</taxon>
        <taxon>Jatropheae</taxon>
        <taxon>Jatropha</taxon>
    </lineage>
</organism>
<dbReference type="Pfam" id="PF00407">
    <property type="entry name" value="Bet_v_1"/>
    <property type="match status" value="1"/>
</dbReference>
<dbReference type="GO" id="GO:0009738">
    <property type="term" value="P:abscisic acid-activated signaling pathway"/>
    <property type="evidence" value="ECO:0007669"/>
    <property type="project" value="InterPro"/>
</dbReference>
<proteinExistence type="inferred from homology"/>
<dbReference type="InterPro" id="IPR024949">
    <property type="entry name" value="Bet_v_I_allergen"/>
</dbReference>
<protein>
    <recommendedName>
        <fullName evidence="4">Bet v I/Major latex protein domain-containing protein</fullName>
    </recommendedName>
</protein>
<dbReference type="InterPro" id="IPR000916">
    <property type="entry name" value="Bet_v_I/MLP"/>
</dbReference>
<dbReference type="AlphaFoldDB" id="A0A067JUB1"/>
<dbReference type="Proteomes" id="UP000027138">
    <property type="component" value="Unassembled WGS sequence"/>
</dbReference>
<dbReference type="GO" id="GO:0004864">
    <property type="term" value="F:protein phosphatase inhibitor activity"/>
    <property type="evidence" value="ECO:0007669"/>
    <property type="project" value="InterPro"/>
</dbReference>